<evidence type="ECO:0000256" key="6">
    <source>
        <dbReference type="ARBA" id="ARBA00023125"/>
    </source>
</evidence>
<dbReference type="PRINTS" id="PR00507">
    <property type="entry name" value="N12N6MTFRASE"/>
</dbReference>
<evidence type="ECO:0000259" key="8">
    <source>
        <dbReference type="Pfam" id="PF07669"/>
    </source>
</evidence>
<dbReference type="GO" id="GO:0009007">
    <property type="term" value="F:site-specific DNA-methyltransferase (adenine-specific) activity"/>
    <property type="evidence" value="ECO:0007669"/>
    <property type="project" value="UniProtKB-EC"/>
</dbReference>
<feature type="domain" description="Type II methyltransferase M.TaqI-like" evidence="8">
    <location>
        <begin position="100"/>
        <end position="300"/>
    </location>
</feature>
<keyword evidence="10" id="KW-1185">Reference proteome</keyword>
<keyword evidence="6" id="KW-0238">DNA-binding</keyword>
<dbReference type="KEGG" id="ccho:CCHOA_07465"/>
<evidence type="ECO:0000256" key="2">
    <source>
        <dbReference type="ARBA" id="ARBA00022603"/>
    </source>
</evidence>
<evidence type="ECO:0000256" key="5">
    <source>
        <dbReference type="ARBA" id="ARBA00022747"/>
    </source>
</evidence>
<dbReference type="InterPro" id="IPR050953">
    <property type="entry name" value="N4_N6_ade-DNA_methylase"/>
</dbReference>
<dbReference type="OrthoDB" id="9782445at2"/>
<dbReference type="InterPro" id="IPR011639">
    <property type="entry name" value="MethylTrfase_TaqI-like_dom"/>
</dbReference>
<protein>
    <recommendedName>
        <fullName evidence="1">site-specific DNA-methyltransferase (adenine-specific)</fullName>
        <ecNumber evidence="1">2.1.1.72</ecNumber>
    </recommendedName>
</protein>
<dbReference type="InterPro" id="IPR029063">
    <property type="entry name" value="SAM-dependent_MTases_sf"/>
</dbReference>
<reference evidence="9 10" key="1">
    <citation type="submission" date="2018-11" db="EMBL/GenBank/DDBJ databases">
        <authorList>
            <person name="Kleinhagauer T."/>
            <person name="Glaeser S.P."/>
            <person name="Spergser J."/>
            <person name="Ruckert C."/>
            <person name="Kaempfer P."/>
            <person name="Busse H.-J."/>
        </authorList>
    </citation>
    <scope>NUCLEOTIDE SEQUENCE [LARGE SCALE GENOMIC DNA]</scope>
    <source>
        <strain evidence="9 10">200CH</strain>
    </source>
</reference>
<dbReference type="Gene3D" id="3.40.50.150">
    <property type="entry name" value="Vaccinia Virus protein VP39"/>
    <property type="match status" value="1"/>
</dbReference>
<organism evidence="9 10">
    <name type="scientific">Corynebacterium choanae</name>
    <dbReference type="NCBI Taxonomy" id="1862358"/>
    <lineage>
        <taxon>Bacteria</taxon>
        <taxon>Bacillati</taxon>
        <taxon>Actinomycetota</taxon>
        <taxon>Actinomycetes</taxon>
        <taxon>Mycobacteriales</taxon>
        <taxon>Corynebacteriaceae</taxon>
        <taxon>Corynebacterium</taxon>
    </lineage>
</organism>
<gene>
    <name evidence="9" type="ORF">CCHOA_07465</name>
</gene>
<dbReference type="REBASE" id="281427">
    <property type="entry name" value="M2.Cch200CHORF7460P"/>
</dbReference>
<evidence type="ECO:0000256" key="7">
    <source>
        <dbReference type="ARBA" id="ARBA00047942"/>
    </source>
</evidence>
<evidence type="ECO:0000256" key="3">
    <source>
        <dbReference type="ARBA" id="ARBA00022679"/>
    </source>
</evidence>
<name>A0A3G6J6Z6_9CORY</name>
<dbReference type="EC" id="2.1.1.72" evidence="1"/>
<dbReference type="SUPFAM" id="SSF53335">
    <property type="entry name" value="S-adenosyl-L-methionine-dependent methyltransferases"/>
    <property type="match status" value="1"/>
</dbReference>
<dbReference type="EMBL" id="CP033896">
    <property type="protein sequence ID" value="AZA13885.1"/>
    <property type="molecule type" value="Genomic_DNA"/>
</dbReference>
<proteinExistence type="predicted"/>
<keyword evidence="5" id="KW-0680">Restriction system</keyword>
<keyword evidence="4" id="KW-0949">S-adenosyl-L-methionine</keyword>
<dbReference type="AlphaFoldDB" id="A0A3G6J6Z6"/>
<dbReference type="PANTHER" id="PTHR33841:SF6">
    <property type="entry name" value="TYPE II METHYLTRANSFERASE M.HINDII"/>
    <property type="match status" value="1"/>
</dbReference>
<dbReference type="PANTHER" id="PTHR33841">
    <property type="entry name" value="DNA METHYLTRANSFERASE YEEA-RELATED"/>
    <property type="match status" value="1"/>
</dbReference>
<evidence type="ECO:0000256" key="4">
    <source>
        <dbReference type="ARBA" id="ARBA00022691"/>
    </source>
</evidence>
<sequence length="554" mass="63024">MLRQHFNNNHNPDVLTCIANLSNDEVFTPPKIASAMLDLVAQAWAEDHDGDNLWENPDVKFLDPFVKTGIFLREITRRLTKGLEHKIPDLQERVNHILTKQVYGIAITELTALMARRTIYCSKYANSKHSICTAFDTDHGNIWFERTEHTWTGGTRERRIDPVTGEEFFVHTHRRCSYCKASEDDYGRGDDLETHAYALTHTEDPQALIQQIYGGKDMHFDVIIGNPPYQLSTSGHGKQARPIYGDFVQQAKKLDPRYLTMIIPSRWFAGGMGLDEFRNEMLHDGRIRVLADYLTASDVFPGVGLKGGVCYFLWNRDHVGECQITTRYKDSFDSSATRELLEPGANIFIRFNEGVSILRKVAKKEGSSDGSVNIPEAKKFINLVSSIGAFGLESSFKGRANRKTGDLKVYRNGGIGYISRDELPRTSDVIDSWKLFIGRAAPGTGNKDTYPHRVISTPFLGEPGSVSSWTYMHIGPFETKEEAQSVLSYLKCRFTRFLIQLHKASQDTTRKVYTFVPQQSWDRIWTDEELYAKYGLSDEEIAFIESIVRPMEDD</sequence>
<evidence type="ECO:0000313" key="9">
    <source>
        <dbReference type="EMBL" id="AZA13885.1"/>
    </source>
</evidence>
<evidence type="ECO:0000256" key="1">
    <source>
        <dbReference type="ARBA" id="ARBA00011900"/>
    </source>
</evidence>
<keyword evidence="3" id="KW-0808">Transferase</keyword>
<evidence type="ECO:0000313" key="10">
    <source>
        <dbReference type="Proteomes" id="UP000269019"/>
    </source>
</evidence>
<dbReference type="PROSITE" id="PS00092">
    <property type="entry name" value="N6_MTASE"/>
    <property type="match status" value="1"/>
</dbReference>
<comment type="catalytic activity">
    <reaction evidence="7">
        <text>a 2'-deoxyadenosine in DNA + S-adenosyl-L-methionine = an N(6)-methyl-2'-deoxyadenosine in DNA + S-adenosyl-L-homocysteine + H(+)</text>
        <dbReference type="Rhea" id="RHEA:15197"/>
        <dbReference type="Rhea" id="RHEA-COMP:12418"/>
        <dbReference type="Rhea" id="RHEA-COMP:12419"/>
        <dbReference type="ChEBI" id="CHEBI:15378"/>
        <dbReference type="ChEBI" id="CHEBI:57856"/>
        <dbReference type="ChEBI" id="CHEBI:59789"/>
        <dbReference type="ChEBI" id="CHEBI:90615"/>
        <dbReference type="ChEBI" id="CHEBI:90616"/>
        <dbReference type="EC" id="2.1.1.72"/>
    </reaction>
</comment>
<dbReference type="RefSeq" id="WP_123928569.1">
    <property type="nucleotide sequence ID" value="NZ_CP033896.1"/>
</dbReference>
<dbReference type="InterPro" id="IPR002052">
    <property type="entry name" value="DNA_methylase_N6_adenine_CS"/>
</dbReference>
<accession>A0A3G6J6Z6</accession>
<keyword evidence="2 9" id="KW-0489">Methyltransferase</keyword>
<dbReference type="Proteomes" id="UP000269019">
    <property type="component" value="Chromosome"/>
</dbReference>
<dbReference type="GO" id="GO:0009307">
    <property type="term" value="P:DNA restriction-modification system"/>
    <property type="evidence" value="ECO:0007669"/>
    <property type="project" value="UniProtKB-KW"/>
</dbReference>
<dbReference type="GO" id="GO:0032259">
    <property type="term" value="P:methylation"/>
    <property type="evidence" value="ECO:0007669"/>
    <property type="project" value="UniProtKB-KW"/>
</dbReference>
<dbReference type="Pfam" id="PF07669">
    <property type="entry name" value="Eco57I"/>
    <property type="match status" value="1"/>
</dbReference>
<dbReference type="GO" id="GO:0003677">
    <property type="term" value="F:DNA binding"/>
    <property type="evidence" value="ECO:0007669"/>
    <property type="project" value="UniProtKB-KW"/>
</dbReference>